<proteinExistence type="predicted"/>
<sequence>MRPLDVKNRCSVAVNSVNYSKNRYTNVLPFDTNRVVLNPRKDNRQAAQGYINASFIRGPLPYTLEDFWEMMTQYHCPVIVMLTRLVDNYKMVKCGDYFQAEDGPREFHNISIVTKWIRTSDNSLVLRNLEVKYKESEEPPLVCFAYSPRTSSGALQCSEMEWFRQWSNSVSAMMLLLMSLKTSSQSSTIKGAHNAIGDHLRFKLWLTSQSPATNFIKSQEISALYLSGLCSPSPAKFDAP</sequence>
<keyword evidence="3" id="KW-1185">Reference proteome</keyword>
<evidence type="ECO:0000259" key="1">
    <source>
        <dbReference type="PROSITE" id="PS50055"/>
    </source>
</evidence>
<accession>A0A5J5BA04</accession>
<dbReference type="PANTHER" id="PTHR19134:SF449">
    <property type="entry name" value="TYROSINE-PROTEIN PHOSPHATASE 1"/>
    <property type="match status" value="1"/>
</dbReference>
<dbReference type="SMART" id="SM00194">
    <property type="entry name" value="PTPc"/>
    <property type="match status" value="1"/>
</dbReference>
<organism evidence="2 3">
    <name type="scientific">Nyssa sinensis</name>
    <dbReference type="NCBI Taxonomy" id="561372"/>
    <lineage>
        <taxon>Eukaryota</taxon>
        <taxon>Viridiplantae</taxon>
        <taxon>Streptophyta</taxon>
        <taxon>Embryophyta</taxon>
        <taxon>Tracheophyta</taxon>
        <taxon>Spermatophyta</taxon>
        <taxon>Magnoliopsida</taxon>
        <taxon>eudicotyledons</taxon>
        <taxon>Gunneridae</taxon>
        <taxon>Pentapetalae</taxon>
        <taxon>asterids</taxon>
        <taxon>Cornales</taxon>
        <taxon>Nyssaceae</taxon>
        <taxon>Nyssa</taxon>
    </lineage>
</organism>
<dbReference type="OrthoDB" id="10253954at2759"/>
<dbReference type="EMBL" id="CM018038">
    <property type="protein sequence ID" value="KAA8538597.1"/>
    <property type="molecule type" value="Genomic_DNA"/>
</dbReference>
<dbReference type="InterPro" id="IPR050348">
    <property type="entry name" value="Protein-Tyr_Phosphatase"/>
</dbReference>
<feature type="domain" description="Tyrosine-protein phosphatase" evidence="1">
    <location>
        <begin position="18"/>
        <end position="168"/>
    </location>
</feature>
<dbReference type="PANTHER" id="PTHR19134">
    <property type="entry name" value="RECEPTOR-TYPE TYROSINE-PROTEIN PHOSPHATASE"/>
    <property type="match status" value="1"/>
</dbReference>
<dbReference type="Gene3D" id="3.90.190.10">
    <property type="entry name" value="Protein tyrosine phosphatase superfamily"/>
    <property type="match status" value="1"/>
</dbReference>
<gene>
    <name evidence="2" type="ORF">F0562_028209</name>
</gene>
<dbReference type="SUPFAM" id="SSF52799">
    <property type="entry name" value="(Phosphotyrosine protein) phosphatases II"/>
    <property type="match status" value="1"/>
</dbReference>
<dbReference type="Proteomes" id="UP000325577">
    <property type="component" value="Linkage Group LG15"/>
</dbReference>
<dbReference type="InterPro" id="IPR029021">
    <property type="entry name" value="Prot-tyrosine_phosphatase-like"/>
</dbReference>
<dbReference type="AlphaFoldDB" id="A0A5J5BA04"/>
<evidence type="ECO:0000313" key="2">
    <source>
        <dbReference type="EMBL" id="KAA8538597.1"/>
    </source>
</evidence>
<evidence type="ECO:0000313" key="3">
    <source>
        <dbReference type="Proteomes" id="UP000325577"/>
    </source>
</evidence>
<name>A0A5J5BA04_9ASTE</name>
<reference evidence="2 3" key="1">
    <citation type="submission" date="2019-09" db="EMBL/GenBank/DDBJ databases">
        <title>A chromosome-level genome assembly of the Chinese tupelo Nyssa sinensis.</title>
        <authorList>
            <person name="Yang X."/>
            <person name="Kang M."/>
            <person name="Yang Y."/>
            <person name="Xiong H."/>
            <person name="Wang M."/>
            <person name="Zhang Z."/>
            <person name="Wang Z."/>
            <person name="Wu H."/>
            <person name="Ma T."/>
            <person name="Liu J."/>
            <person name="Xi Z."/>
        </authorList>
    </citation>
    <scope>NUCLEOTIDE SEQUENCE [LARGE SCALE GENOMIC DNA]</scope>
    <source>
        <strain evidence="2">J267</strain>
        <tissue evidence="2">Leaf</tissue>
    </source>
</reference>
<dbReference type="Pfam" id="PF00102">
    <property type="entry name" value="Y_phosphatase"/>
    <property type="match status" value="1"/>
</dbReference>
<protein>
    <recommendedName>
        <fullName evidence="1">Tyrosine-protein phosphatase domain-containing protein</fullName>
    </recommendedName>
</protein>
<dbReference type="GO" id="GO:0004725">
    <property type="term" value="F:protein tyrosine phosphatase activity"/>
    <property type="evidence" value="ECO:0007669"/>
    <property type="project" value="InterPro"/>
</dbReference>
<dbReference type="InterPro" id="IPR000242">
    <property type="entry name" value="PTP_cat"/>
</dbReference>
<dbReference type="PROSITE" id="PS50055">
    <property type="entry name" value="TYR_PHOSPHATASE_PTP"/>
    <property type="match status" value="1"/>
</dbReference>